<dbReference type="InterPro" id="IPR009936">
    <property type="entry name" value="DUF1468"/>
</dbReference>
<dbReference type="EMBL" id="SMGJ01000003">
    <property type="protein sequence ID" value="TCK69980.1"/>
    <property type="molecule type" value="Genomic_DNA"/>
</dbReference>
<feature type="transmembrane region" description="Helical" evidence="1">
    <location>
        <begin position="35"/>
        <end position="54"/>
    </location>
</feature>
<feature type="domain" description="DUF1468" evidence="2">
    <location>
        <begin position="8"/>
        <end position="142"/>
    </location>
</feature>
<evidence type="ECO:0000313" key="4">
    <source>
        <dbReference type="Proteomes" id="UP000295496"/>
    </source>
</evidence>
<evidence type="ECO:0000259" key="2">
    <source>
        <dbReference type="Pfam" id="PF07331"/>
    </source>
</evidence>
<protein>
    <submittedName>
        <fullName evidence="3">Tripartite tricarboxylate transporter TctB family protein</fullName>
    </submittedName>
</protein>
<dbReference type="AlphaFoldDB" id="A0A4R1KZE4"/>
<dbReference type="Pfam" id="PF07331">
    <property type="entry name" value="TctB"/>
    <property type="match status" value="1"/>
</dbReference>
<organism evidence="3 4">
    <name type="scientific">Lonepinella koalarum</name>
    <dbReference type="NCBI Taxonomy" id="53417"/>
    <lineage>
        <taxon>Bacteria</taxon>
        <taxon>Pseudomonadati</taxon>
        <taxon>Pseudomonadota</taxon>
        <taxon>Gammaproteobacteria</taxon>
        <taxon>Pasteurellales</taxon>
        <taxon>Pasteurellaceae</taxon>
        <taxon>Lonepinella</taxon>
    </lineage>
</organism>
<keyword evidence="1" id="KW-0812">Transmembrane</keyword>
<name>A0A4R1KZE4_9PAST</name>
<evidence type="ECO:0000313" key="3">
    <source>
        <dbReference type="EMBL" id="TCK69980.1"/>
    </source>
</evidence>
<keyword evidence="1" id="KW-0472">Membrane</keyword>
<gene>
    <name evidence="3" type="ORF">EV692_1202</name>
</gene>
<sequence length="148" mass="16868">MIRLLTPVILLIFGLIISGYSYYTYGDFSDYGAAFYPTIIGFLVSFFGLIDFIMEVKLRDKYIFQSFDWLQDGKVILAISVIVLFYLFSSEYVGFILSVAIILNVLTQPFLEKNRLFIGSLLFLLSIGIYFLFAKVLLVGLPSGMLFE</sequence>
<accession>A0A4R1KZE4</accession>
<keyword evidence="4" id="KW-1185">Reference proteome</keyword>
<feature type="transmembrane region" description="Helical" evidence="1">
    <location>
        <begin position="115"/>
        <end position="138"/>
    </location>
</feature>
<reference evidence="3 4" key="1">
    <citation type="submission" date="2019-03" db="EMBL/GenBank/DDBJ databases">
        <title>Genomic Encyclopedia of Type Strains, Phase IV (KMG-IV): sequencing the most valuable type-strain genomes for metagenomic binning, comparative biology and taxonomic classification.</title>
        <authorList>
            <person name="Goeker M."/>
        </authorList>
    </citation>
    <scope>NUCLEOTIDE SEQUENCE [LARGE SCALE GENOMIC DNA]</scope>
    <source>
        <strain evidence="3 4">DSM 10053</strain>
    </source>
</reference>
<keyword evidence="1" id="KW-1133">Transmembrane helix</keyword>
<dbReference type="RefSeq" id="WP_132301514.1">
    <property type="nucleotide sequence ID" value="NZ_CP170642.1"/>
</dbReference>
<comment type="caution">
    <text evidence="3">The sequence shown here is derived from an EMBL/GenBank/DDBJ whole genome shotgun (WGS) entry which is preliminary data.</text>
</comment>
<proteinExistence type="predicted"/>
<feature type="transmembrane region" description="Helical" evidence="1">
    <location>
        <begin position="75"/>
        <end position="103"/>
    </location>
</feature>
<dbReference type="Proteomes" id="UP000295496">
    <property type="component" value="Unassembled WGS sequence"/>
</dbReference>
<evidence type="ECO:0000256" key="1">
    <source>
        <dbReference type="SAM" id="Phobius"/>
    </source>
</evidence>